<sequence length="272" mass="28996">MPIDVPAFIKANAQRGLDYNREGKGGDGLTDKTLDEAREFAKGFTTESKVRRMPAWFARHKPDLEAPANKPGNNDFPGAGAVAWLIWGGSVSGDTMAAADWAQRLVDKWDKEAQAFDSGCTVKMSQEILTPEAQLEAQLKAVASLQAEKSEMQSAFEALASEKIAVAADAQAKVEEATAKAVALEATVASLQADKAELAKQLEAALANQITASKEAAKVVASLGVKPLAVSPGDEVQAVDPVAIRTEFLKMKPGLEKQAFFKKHFAILTATK</sequence>
<keyword evidence="1" id="KW-0175">Coiled coil</keyword>
<feature type="coiled-coil region" evidence="1">
    <location>
        <begin position="135"/>
        <end position="208"/>
    </location>
</feature>
<evidence type="ECO:0000256" key="1">
    <source>
        <dbReference type="SAM" id="Coils"/>
    </source>
</evidence>
<protein>
    <submittedName>
        <fullName evidence="2">Uncharacterized protein</fullName>
    </submittedName>
</protein>
<name>A0A6J5NZ17_9CAUD</name>
<evidence type="ECO:0000313" key="2">
    <source>
        <dbReference type="EMBL" id="CAB4162308.1"/>
    </source>
</evidence>
<dbReference type="EMBL" id="LR796720">
    <property type="protein sequence ID" value="CAB4162308.1"/>
    <property type="molecule type" value="Genomic_DNA"/>
</dbReference>
<organism evidence="2">
    <name type="scientific">uncultured Caudovirales phage</name>
    <dbReference type="NCBI Taxonomy" id="2100421"/>
    <lineage>
        <taxon>Viruses</taxon>
        <taxon>Duplodnaviria</taxon>
        <taxon>Heunggongvirae</taxon>
        <taxon>Uroviricota</taxon>
        <taxon>Caudoviricetes</taxon>
        <taxon>Peduoviridae</taxon>
        <taxon>Maltschvirus</taxon>
        <taxon>Maltschvirus maltsch</taxon>
    </lineage>
</organism>
<proteinExistence type="predicted"/>
<accession>A0A6J5NZ17</accession>
<gene>
    <name evidence="2" type="ORF">UFOVP779_28</name>
</gene>
<reference evidence="2" key="1">
    <citation type="submission" date="2020-04" db="EMBL/GenBank/DDBJ databases">
        <authorList>
            <person name="Chiriac C."/>
            <person name="Salcher M."/>
            <person name="Ghai R."/>
            <person name="Kavagutti S V."/>
        </authorList>
    </citation>
    <scope>NUCLEOTIDE SEQUENCE</scope>
</reference>